<comment type="caution">
    <text evidence="1">The sequence shown here is derived from an EMBL/GenBank/DDBJ whole genome shotgun (WGS) entry which is preliminary data.</text>
</comment>
<dbReference type="AlphaFoldDB" id="A0A821JIS6"/>
<sequence>MRYFHYDEKLDEEFDWYNQLTQFLIQGWSQASRFLRTFTSATTSNQQSTAKRLRYSFAFKLLNEEGQRIIVFLQQTIGELERKYPQKELINDEPV</sequence>
<accession>A0A821JIS6</accession>
<organism evidence="1 2">
    <name type="scientific">Rotaria socialis</name>
    <dbReference type="NCBI Taxonomy" id="392032"/>
    <lineage>
        <taxon>Eukaryota</taxon>
        <taxon>Metazoa</taxon>
        <taxon>Spiralia</taxon>
        <taxon>Gnathifera</taxon>
        <taxon>Rotifera</taxon>
        <taxon>Eurotatoria</taxon>
        <taxon>Bdelloidea</taxon>
        <taxon>Philodinida</taxon>
        <taxon>Philodinidae</taxon>
        <taxon>Rotaria</taxon>
    </lineage>
</organism>
<protein>
    <submittedName>
        <fullName evidence="1">Uncharacterized protein</fullName>
    </submittedName>
</protein>
<dbReference type="EMBL" id="CAJOBQ010013829">
    <property type="protein sequence ID" value="CAF4718631.1"/>
    <property type="molecule type" value="Genomic_DNA"/>
</dbReference>
<feature type="non-terminal residue" evidence="1">
    <location>
        <position position="95"/>
    </location>
</feature>
<reference evidence="1" key="1">
    <citation type="submission" date="2021-02" db="EMBL/GenBank/DDBJ databases">
        <authorList>
            <person name="Nowell W R."/>
        </authorList>
    </citation>
    <scope>NUCLEOTIDE SEQUENCE</scope>
</reference>
<evidence type="ECO:0000313" key="2">
    <source>
        <dbReference type="Proteomes" id="UP000663862"/>
    </source>
</evidence>
<dbReference type="Proteomes" id="UP000663862">
    <property type="component" value="Unassembled WGS sequence"/>
</dbReference>
<evidence type="ECO:0000313" key="1">
    <source>
        <dbReference type="EMBL" id="CAF4718631.1"/>
    </source>
</evidence>
<gene>
    <name evidence="1" type="ORF">TSG867_LOCUS33992</name>
</gene>
<proteinExistence type="predicted"/>
<name>A0A821JIS6_9BILA</name>